<comment type="caution">
    <text evidence="1">The sequence shown here is derived from an EMBL/GenBank/DDBJ whole genome shotgun (WGS) entry which is preliminary data.</text>
</comment>
<sequence length="120" mass="13120">MTVDKQQIPTSWDELPATITTYLTAHEGRDVTTAISTFTADAVVTDEGQTYRGIDEIRGWLNSAGTEYTFTTDFVGATVLDPARIDVVQHLEGNFPGGVADLHFRFTTDGALISRLVIEP</sequence>
<dbReference type="InterPro" id="IPR032710">
    <property type="entry name" value="NTF2-like_dom_sf"/>
</dbReference>
<proteinExistence type="predicted"/>
<dbReference type="STRING" id="75922.BST47_06490"/>
<dbReference type="Gene3D" id="3.10.450.50">
    <property type="match status" value="1"/>
</dbReference>
<dbReference type="AlphaFoldDB" id="A0A1X0JVL8"/>
<accession>A0A1X0JVL8</accession>
<reference evidence="1 2" key="1">
    <citation type="submission" date="2017-02" db="EMBL/GenBank/DDBJ databases">
        <title>The new phylogeny of genus Mycobacterium.</title>
        <authorList>
            <person name="Tortoli E."/>
            <person name="Trovato A."/>
            <person name="Cirillo D.M."/>
        </authorList>
    </citation>
    <scope>NUCLEOTIDE SEQUENCE [LARGE SCALE GENOMIC DNA]</scope>
    <source>
        <strain evidence="1 2">DSM 44338</strain>
    </source>
</reference>
<name>A0A1X0JVL8_9MYCO</name>
<gene>
    <name evidence="1" type="ORF">BST47_06490</name>
</gene>
<dbReference type="Proteomes" id="UP000192411">
    <property type="component" value="Unassembled WGS sequence"/>
</dbReference>
<keyword evidence="2" id="KW-1185">Reference proteome</keyword>
<dbReference type="RefSeq" id="WP_083124482.1">
    <property type="nucleotide sequence ID" value="NZ_MVIM01000003.1"/>
</dbReference>
<protein>
    <submittedName>
        <fullName evidence="1">DUF4440 domain-containing protein</fullName>
    </submittedName>
</protein>
<evidence type="ECO:0000313" key="2">
    <source>
        <dbReference type="Proteomes" id="UP000192411"/>
    </source>
</evidence>
<organism evidence="1 2">
    <name type="scientific">Mycolicibacterium tusciae</name>
    <dbReference type="NCBI Taxonomy" id="75922"/>
    <lineage>
        <taxon>Bacteria</taxon>
        <taxon>Bacillati</taxon>
        <taxon>Actinomycetota</taxon>
        <taxon>Actinomycetes</taxon>
        <taxon>Mycobacteriales</taxon>
        <taxon>Mycobacteriaceae</taxon>
        <taxon>Mycolicibacterium</taxon>
    </lineage>
</organism>
<dbReference type="OrthoDB" id="8684708at2"/>
<dbReference type="EMBL" id="MVIM01000003">
    <property type="protein sequence ID" value="ORB66740.1"/>
    <property type="molecule type" value="Genomic_DNA"/>
</dbReference>
<dbReference type="SUPFAM" id="SSF54427">
    <property type="entry name" value="NTF2-like"/>
    <property type="match status" value="1"/>
</dbReference>
<evidence type="ECO:0000313" key="1">
    <source>
        <dbReference type="EMBL" id="ORB66740.1"/>
    </source>
</evidence>